<proteinExistence type="inferred from homology"/>
<dbReference type="InterPro" id="IPR004329">
    <property type="entry name" value="CcmE"/>
</dbReference>
<dbReference type="HAMAP" id="MF_01959">
    <property type="entry name" value="CcmE"/>
    <property type="match status" value="1"/>
</dbReference>
<dbReference type="Gene3D" id="2.40.50.140">
    <property type="entry name" value="Nucleic acid-binding proteins"/>
    <property type="match status" value="1"/>
</dbReference>
<dbReference type="Proteomes" id="UP001198034">
    <property type="component" value="Unassembled WGS sequence"/>
</dbReference>
<feature type="topological domain" description="Extracellular" evidence="10">
    <location>
        <begin position="29"/>
        <end position="159"/>
    </location>
</feature>
<dbReference type="EMBL" id="JAJAWG010000010">
    <property type="protein sequence ID" value="MCB5197138.1"/>
    <property type="molecule type" value="Genomic_DNA"/>
</dbReference>
<keyword evidence="8 10" id="KW-0408">Iron</keyword>
<evidence type="ECO:0000256" key="5">
    <source>
        <dbReference type="ARBA" id="ARBA00022748"/>
    </source>
</evidence>
<evidence type="ECO:0000256" key="11">
    <source>
        <dbReference type="SAM" id="MobiDB-lite"/>
    </source>
</evidence>
<keyword evidence="4 10" id="KW-0479">Metal-binding</keyword>
<evidence type="ECO:0000256" key="10">
    <source>
        <dbReference type="HAMAP-Rule" id="MF_01959"/>
    </source>
</evidence>
<evidence type="ECO:0000256" key="4">
    <source>
        <dbReference type="ARBA" id="ARBA00022723"/>
    </source>
</evidence>
<keyword evidence="3 10" id="KW-0812">Transmembrane</keyword>
<dbReference type="InterPro" id="IPR036127">
    <property type="entry name" value="CcmE-like_sf"/>
</dbReference>
<keyword evidence="13" id="KW-1185">Reference proteome</keyword>
<organism evidence="12 13">
    <name type="scientific">Deefgea salmonis</name>
    <dbReference type="NCBI Taxonomy" id="2875502"/>
    <lineage>
        <taxon>Bacteria</taxon>
        <taxon>Pseudomonadati</taxon>
        <taxon>Pseudomonadota</taxon>
        <taxon>Betaproteobacteria</taxon>
        <taxon>Neisseriales</taxon>
        <taxon>Chitinibacteraceae</taxon>
        <taxon>Deefgea</taxon>
    </lineage>
</organism>
<comment type="similarity">
    <text evidence="10">Belongs to the CcmE/CycJ family.</text>
</comment>
<dbReference type="InterPro" id="IPR012340">
    <property type="entry name" value="NA-bd_OB-fold"/>
</dbReference>
<dbReference type="SUPFAM" id="SSF82093">
    <property type="entry name" value="Heme chaperone CcmE"/>
    <property type="match status" value="1"/>
</dbReference>
<keyword evidence="9 10" id="KW-0472">Membrane</keyword>
<evidence type="ECO:0000313" key="13">
    <source>
        <dbReference type="Proteomes" id="UP001198034"/>
    </source>
</evidence>
<feature type="region of interest" description="Disordered" evidence="11">
    <location>
        <begin position="126"/>
        <end position="159"/>
    </location>
</feature>
<gene>
    <name evidence="10 12" type="primary">ccmE</name>
    <name evidence="10" type="synonym">cycJ</name>
    <name evidence="12" type="ORF">LG219_12755</name>
</gene>
<feature type="binding site" description="axial binding residue" evidence="10">
    <location>
        <position position="126"/>
    </location>
    <ligand>
        <name>heme</name>
        <dbReference type="ChEBI" id="CHEBI:30413"/>
    </ligand>
    <ligandPart>
        <name>Fe</name>
        <dbReference type="ChEBI" id="CHEBI:18248"/>
    </ligandPart>
</feature>
<dbReference type="RefSeq" id="WP_226764866.1">
    <property type="nucleotide sequence ID" value="NZ_JAJAWG010000010.1"/>
</dbReference>
<keyword evidence="10" id="KW-1003">Cell membrane</keyword>
<evidence type="ECO:0000256" key="8">
    <source>
        <dbReference type="ARBA" id="ARBA00023004"/>
    </source>
</evidence>
<reference evidence="12 13" key="1">
    <citation type="submission" date="2021-10" db="EMBL/GenBank/DDBJ databases">
        <authorList>
            <person name="Chen M."/>
        </authorList>
    </citation>
    <scope>NUCLEOTIDE SEQUENCE [LARGE SCALE GENOMIC DNA]</scope>
    <source>
        <strain evidence="12 13">H3-26</strain>
    </source>
</reference>
<dbReference type="PANTHER" id="PTHR34128">
    <property type="entry name" value="CYTOCHROME C-TYPE BIOGENESIS PROTEIN CCME HOMOLOG, MITOCHONDRIAL"/>
    <property type="match status" value="1"/>
</dbReference>
<keyword evidence="5 10" id="KW-0201">Cytochrome c-type biogenesis</keyword>
<comment type="subcellular location">
    <subcellularLocation>
        <location evidence="10">Cell membrane</location>
        <topology evidence="10">Single-pass type II membrane protein</topology>
    </subcellularLocation>
    <subcellularLocation>
        <location evidence="1">Membrane</location>
    </subcellularLocation>
</comment>
<keyword evidence="7 10" id="KW-1133">Transmembrane helix</keyword>
<evidence type="ECO:0000256" key="9">
    <source>
        <dbReference type="ARBA" id="ARBA00023136"/>
    </source>
</evidence>
<evidence type="ECO:0000256" key="3">
    <source>
        <dbReference type="ARBA" id="ARBA00022692"/>
    </source>
</evidence>
<keyword evidence="2 10" id="KW-0349">Heme</keyword>
<evidence type="ECO:0000256" key="2">
    <source>
        <dbReference type="ARBA" id="ARBA00022617"/>
    </source>
</evidence>
<dbReference type="NCBIfam" id="NF009729">
    <property type="entry name" value="PRK13254.1-3"/>
    <property type="match status" value="1"/>
</dbReference>
<accession>A0ABS8BN24</accession>
<evidence type="ECO:0000256" key="6">
    <source>
        <dbReference type="ARBA" id="ARBA00022968"/>
    </source>
</evidence>
<dbReference type="NCBIfam" id="NF009731">
    <property type="entry name" value="PRK13254.1-5"/>
    <property type="match status" value="1"/>
</dbReference>
<evidence type="ECO:0000313" key="12">
    <source>
        <dbReference type="EMBL" id="MCB5197138.1"/>
    </source>
</evidence>
<comment type="caution">
    <text evidence="12">The sequence shown here is derived from an EMBL/GenBank/DDBJ whole genome shotgun (WGS) entry which is preliminary data.</text>
</comment>
<keyword evidence="6 10" id="KW-0735">Signal-anchor</keyword>
<evidence type="ECO:0000256" key="7">
    <source>
        <dbReference type="ARBA" id="ARBA00022989"/>
    </source>
</evidence>
<dbReference type="Pfam" id="PF03100">
    <property type="entry name" value="CcmE"/>
    <property type="match status" value="1"/>
</dbReference>
<comment type="function">
    <text evidence="10">Heme chaperone required for the biogenesis of c-type cytochromes. Transiently binds heme delivered by CcmC and transfers the heme to apo-cytochromes in a process facilitated by CcmF and CcmH.</text>
</comment>
<dbReference type="NCBIfam" id="NF009727">
    <property type="entry name" value="PRK13254.1-1"/>
    <property type="match status" value="1"/>
</dbReference>
<feature type="compositionally biased region" description="Low complexity" evidence="11">
    <location>
        <begin position="136"/>
        <end position="153"/>
    </location>
</feature>
<feature type="topological domain" description="Cytoplasmic" evidence="10">
    <location>
        <begin position="1"/>
        <end position="7"/>
    </location>
</feature>
<protein>
    <recommendedName>
        <fullName evidence="10">Cytochrome c-type biogenesis protein CcmE</fullName>
    </recommendedName>
    <alternativeName>
        <fullName evidence="10">Cytochrome c maturation protein E</fullName>
    </alternativeName>
    <alternativeName>
        <fullName evidence="10">Heme chaperone CcmE</fullName>
    </alternativeName>
</protein>
<dbReference type="PANTHER" id="PTHR34128:SF2">
    <property type="entry name" value="CYTOCHROME C-TYPE BIOGENESIS PROTEIN CCME HOMOLOG, MITOCHONDRIAL"/>
    <property type="match status" value="1"/>
</dbReference>
<feature type="binding site" description="covalent" evidence="10">
    <location>
        <position position="122"/>
    </location>
    <ligand>
        <name>heme</name>
        <dbReference type="ChEBI" id="CHEBI:30413"/>
    </ligand>
</feature>
<evidence type="ECO:0000256" key="1">
    <source>
        <dbReference type="ARBA" id="ARBA00004370"/>
    </source>
</evidence>
<sequence>MTPRRKRAAWIIGALIALSLVTFFVVNAFRQNLVFFYSPTQIIAGEAPQNSAFRVGGMVAENSLARAADGVTMQFVITDTAQNIPVQYRGILPDLFKEGKGVVAQGRWENGTFIASEVLAKHDENYMPPEAQEAVNQAHQAAAKNRAASQASQHNKEQQ</sequence>
<name>A0ABS8BN24_9NEIS</name>